<dbReference type="AlphaFoldDB" id="A0A8H7ZM59"/>
<gene>
    <name evidence="9" type="ORF">BJ554DRAFT_4399</name>
</gene>
<dbReference type="GO" id="GO:0003729">
    <property type="term" value="F:mRNA binding"/>
    <property type="evidence" value="ECO:0007669"/>
    <property type="project" value="TreeGrafter"/>
</dbReference>
<dbReference type="Pfam" id="PF00076">
    <property type="entry name" value="RRM_1"/>
    <property type="match status" value="1"/>
</dbReference>
<feature type="compositionally biased region" description="Basic and acidic residues" evidence="7">
    <location>
        <begin position="117"/>
        <end position="132"/>
    </location>
</feature>
<feature type="domain" description="RRM" evidence="8">
    <location>
        <begin position="232"/>
        <end position="310"/>
    </location>
</feature>
<dbReference type="InterPro" id="IPR000504">
    <property type="entry name" value="RRM_dom"/>
</dbReference>
<dbReference type="InterPro" id="IPR035979">
    <property type="entry name" value="RBD_domain_sf"/>
</dbReference>
<feature type="compositionally biased region" description="Basic and acidic residues" evidence="7">
    <location>
        <begin position="195"/>
        <end position="208"/>
    </location>
</feature>
<dbReference type="InterPro" id="IPR012677">
    <property type="entry name" value="Nucleotide-bd_a/b_plait_sf"/>
</dbReference>
<dbReference type="Proteomes" id="UP000673691">
    <property type="component" value="Unassembled WGS sequence"/>
</dbReference>
<dbReference type="SUPFAM" id="SSF54928">
    <property type="entry name" value="RNA-binding domain, RBD"/>
    <property type="match status" value="2"/>
</dbReference>
<organism evidence="9 10">
    <name type="scientific">Olpidium bornovanus</name>
    <dbReference type="NCBI Taxonomy" id="278681"/>
    <lineage>
        <taxon>Eukaryota</taxon>
        <taxon>Fungi</taxon>
        <taxon>Fungi incertae sedis</taxon>
        <taxon>Olpidiomycota</taxon>
        <taxon>Olpidiomycotina</taxon>
        <taxon>Olpidiomycetes</taxon>
        <taxon>Olpidiales</taxon>
        <taxon>Olpidiaceae</taxon>
        <taxon>Olpidium</taxon>
    </lineage>
</organism>
<name>A0A8H7ZM59_9FUNG</name>
<evidence type="ECO:0000256" key="6">
    <source>
        <dbReference type="SAM" id="Coils"/>
    </source>
</evidence>
<evidence type="ECO:0000256" key="2">
    <source>
        <dbReference type="ARBA" id="ARBA00022737"/>
    </source>
</evidence>
<dbReference type="PANTHER" id="PTHR48039:SF5">
    <property type="entry name" value="RNA-BINDING PROTEIN 28"/>
    <property type="match status" value="1"/>
</dbReference>
<evidence type="ECO:0000259" key="8">
    <source>
        <dbReference type="PROSITE" id="PS50102"/>
    </source>
</evidence>
<evidence type="ECO:0000313" key="9">
    <source>
        <dbReference type="EMBL" id="KAG5455983.1"/>
    </source>
</evidence>
<feature type="coiled-coil region" evidence="6">
    <location>
        <begin position="32"/>
        <end position="59"/>
    </location>
</feature>
<feature type="region of interest" description="Disordered" evidence="7">
    <location>
        <begin position="179"/>
        <end position="211"/>
    </location>
</feature>
<keyword evidence="2" id="KW-0677">Repeat</keyword>
<dbReference type="InterPro" id="IPR051945">
    <property type="entry name" value="RRM_MRD1_RNA_proc_ribogen"/>
</dbReference>
<evidence type="ECO:0000256" key="4">
    <source>
        <dbReference type="ARBA" id="ARBA00023242"/>
    </source>
</evidence>
<accession>A0A8H7ZM59</accession>
<feature type="non-terminal residue" evidence="9">
    <location>
        <position position="542"/>
    </location>
</feature>
<dbReference type="OrthoDB" id="439639at2759"/>
<keyword evidence="4" id="KW-0539">Nucleus</keyword>
<evidence type="ECO:0000256" key="7">
    <source>
        <dbReference type="SAM" id="MobiDB-lite"/>
    </source>
</evidence>
<dbReference type="EMBL" id="JAEFCI010012459">
    <property type="protein sequence ID" value="KAG5455983.1"/>
    <property type="molecule type" value="Genomic_DNA"/>
</dbReference>
<protein>
    <recommendedName>
        <fullName evidence="8">RRM domain-containing protein</fullName>
    </recommendedName>
</protein>
<comment type="subcellular location">
    <subcellularLocation>
        <location evidence="1">Nucleus</location>
    </subcellularLocation>
</comment>
<reference evidence="9 10" key="1">
    <citation type="journal article" name="Sci. Rep.">
        <title>Genome-scale phylogenetic analyses confirm Olpidium as the closest living zoosporic fungus to the non-flagellated, terrestrial fungi.</title>
        <authorList>
            <person name="Chang Y."/>
            <person name="Rochon D."/>
            <person name="Sekimoto S."/>
            <person name="Wang Y."/>
            <person name="Chovatia M."/>
            <person name="Sandor L."/>
            <person name="Salamov A."/>
            <person name="Grigoriev I.V."/>
            <person name="Stajich J.E."/>
            <person name="Spatafora J.W."/>
        </authorList>
    </citation>
    <scope>NUCLEOTIDE SEQUENCE [LARGE SCALE GENOMIC DNA]</scope>
    <source>
        <strain evidence="9">S191</strain>
    </source>
</reference>
<feature type="non-terminal residue" evidence="9">
    <location>
        <position position="1"/>
    </location>
</feature>
<evidence type="ECO:0000313" key="10">
    <source>
        <dbReference type="Proteomes" id="UP000673691"/>
    </source>
</evidence>
<evidence type="ECO:0000256" key="3">
    <source>
        <dbReference type="ARBA" id="ARBA00022884"/>
    </source>
</evidence>
<keyword evidence="10" id="KW-1185">Reference proteome</keyword>
<dbReference type="Gene3D" id="3.30.70.330">
    <property type="match status" value="3"/>
</dbReference>
<proteinExistence type="predicted"/>
<evidence type="ECO:0000256" key="5">
    <source>
        <dbReference type="PROSITE-ProRule" id="PRU00176"/>
    </source>
</evidence>
<sequence>VSRRFGYIGYSTAEDARAAIEYFNNTFIYTSKIQVEEANKESENAAKLAEQKAKREKLLKELCEDDENEKLKEYLEVVQPRSKAKTWTNDDGLAKVAKQAAKVAKQGRAPVISTSTAKDRSKSDDDYQDLPKDHASEGIFEEEVADEADDGAKTLAHDQSVSDLDYLRSKMKSSISLLDETRGENEVSSELLADTDTRLDDEKPETKSAADSLAQAECAEEDDPIRQISDTGRLFVRNLPYSTLEEDLRRAFEPFGPLSEVHLPIDKETKAPKGYAYVLYLIPEHAVKAYQAMDRSIYQGRILHVIPAKEKPDLLAGANGESEASGISLKKKKELKRKATSRNEFNWNSLFMSVGSRTWVIALVLMMRFEPQDAVAASIAERLGVSKADIMDPTADNAAVRLALAETQLIAETKEYLEENGIRVTATSSTGGKTKRSDTFLRAAQILIPPAGTMAVVEFLHPSEARAAFSHLAYKRVKSTILYLEKAPVNVFREAYDPSKTDKAAATKAAAAATPAKEAETLKSTLFSANVKNDPDALAVAS</sequence>
<evidence type="ECO:0000256" key="1">
    <source>
        <dbReference type="ARBA" id="ARBA00004123"/>
    </source>
</evidence>
<dbReference type="PANTHER" id="PTHR48039">
    <property type="entry name" value="RNA-BINDING MOTIF PROTEIN 14B"/>
    <property type="match status" value="1"/>
</dbReference>
<dbReference type="GO" id="GO:0005730">
    <property type="term" value="C:nucleolus"/>
    <property type="evidence" value="ECO:0007669"/>
    <property type="project" value="TreeGrafter"/>
</dbReference>
<comment type="caution">
    <text evidence="9">The sequence shown here is derived from an EMBL/GenBank/DDBJ whole genome shotgun (WGS) entry which is preliminary data.</text>
</comment>
<dbReference type="PROSITE" id="PS50102">
    <property type="entry name" value="RRM"/>
    <property type="match status" value="1"/>
</dbReference>
<feature type="region of interest" description="Disordered" evidence="7">
    <location>
        <begin position="107"/>
        <end position="132"/>
    </location>
</feature>
<keyword evidence="6" id="KW-0175">Coiled coil</keyword>
<dbReference type="SMART" id="SM00360">
    <property type="entry name" value="RRM"/>
    <property type="match status" value="1"/>
</dbReference>
<keyword evidence="3 5" id="KW-0694">RNA-binding</keyword>